<dbReference type="GO" id="GO:0016651">
    <property type="term" value="F:oxidoreductase activity, acting on NAD(P)H"/>
    <property type="evidence" value="ECO:0007669"/>
    <property type="project" value="InterPro"/>
</dbReference>
<dbReference type="InterPro" id="IPR011032">
    <property type="entry name" value="GroES-like_sf"/>
</dbReference>
<protein>
    <recommendedName>
        <fullName evidence="3">Enoyl reductase (ER) domain-containing protein</fullName>
    </recommendedName>
</protein>
<evidence type="ECO:0000313" key="4">
    <source>
        <dbReference type="EMBL" id="TPX18360.1"/>
    </source>
</evidence>
<dbReference type="Pfam" id="PF08240">
    <property type="entry name" value="ADH_N"/>
    <property type="match status" value="1"/>
</dbReference>
<dbReference type="Gene3D" id="3.90.180.10">
    <property type="entry name" value="Medium-chain alcohol dehydrogenases, catalytic domain"/>
    <property type="match status" value="1"/>
</dbReference>
<name>A0A507BNM8_9PEZI</name>
<dbReference type="STRING" id="1093900.A0A507BNM8"/>
<evidence type="ECO:0000256" key="2">
    <source>
        <dbReference type="ARBA" id="ARBA00023002"/>
    </source>
</evidence>
<dbReference type="InParanoid" id="A0A507BNM8"/>
<gene>
    <name evidence="4" type="ORF">E0L32_011735</name>
</gene>
<dbReference type="InterPro" id="IPR047122">
    <property type="entry name" value="Trans-enoyl_RdTase-like"/>
</dbReference>
<proteinExistence type="inferred from homology"/>
<evidence type="ECO:0000259" key="3">
    <source>
        <dbReference type="SMART" id="SM00829"/>
    </source>
</evidence>
<dbReference type="SUPFAM" id="SSF51735">
    <property type="entry name" value="NAD(P)-binding Rossmann-fold domains"/>
    <property type="match status" value="1"/>
</dbReference>
<comment type="caution">
    <text evidence="4">The sequence shown here is derived from an EMBL/GenBank/DDBJ whole genome shotgun (WGS) entry which is preliminary data.</text>
</comment>
<feature type="domain" description="Enoyl reductase (ER)" evidence="3">
    <location>
        <begin position="22"/>
        <end position="357"/>
    </location>
</feature>
<dbReference type="GeneID" id="41979182"/>
<dbReference type="InterPro" id="IPR036291">
    <property type="entry name" value="NAD(P)-bd_dom_sf"/>
</dbReference>
<dbReference type="EMBL" id="SKBQ01000116">
    <property type="protein sequence ID" value="TPX18360.1"/>
    <property type="molecule type" value="Genomic_DNA"/>
</dbReference>
<keyword evidence="2" id="KW-0560">Oxidoreductase</keyword>
<organism evidence="4 5">
    <name type="scientific">Thyridium curvatum</name>
    <dbReference type="NCBI Taxonomy" id="1093900"/>
    <lineage>
        <taxon>Eukaryota</taxon>
        <taxon>Fungi</taxon>
        <taxon>Dikarya</taxon>
        <taxon>Ascomycota</taxon>
        <taxon>Pezizomycotina</taxon>
        <taxon>Sordariomycetes</taxon>
        <taxon>Sordariomycetidae</taxon>
        <taxon>Thyridiales</taxon>
        <taxon>Thyridiaceae</taxon>
        <taxon>Thyridium</taxon>
    </lineage>
</organism>
<reference evidence="4 5" key="1">
    <citation type="submission" date="2019-06" db="EMBL/GenBank/DDBJ databases">
        <title>Draft genome sequence of the filamentous fungus Phialemoniopsis curvata isolated from diesel fuel.</title>
        <authorList>
            <person name="Varaljay V.A."/>
            <person name="Lyon W.J."/>
            <person name="Crouch A.L."/>
            <person name="Drake C.E."/>
            <person name="Hollomon J.M."/>
            <person name="Nadeau L.J."/>
            <person name="Nunn H.S."/>
            <person name="Stevenson B.S."/>
            <person name="Bojanowski C.L."/>
            <person name="Crookes-Goodson W.J."/>
        </authorList>
    </citation>
    <scope>NUCLEOTIDE SEQUENCE [LARGE SCALE GENOMIC DNA]</scope>
    <source>
        <strain evidence="4 5">D216</strain>
    </source>
</reference>
<accession>A0A507BNM8</accession>
<dbReference type="PANTHER" id="PTHR45348:SF2">
    <property type="entry name" value="ZINC-TYPE ALCOHOL DEHYDROGENASE-LIKE PROTEIN C2E1P3.01"/>
    <property type="match status" value="1"/>
</dbReference>
<keyword evidence="5" id="KW-1185">Reference proteome</keyword>
<dbReference type="SMART" id="SM00829">
    <property type="entry name" value="PKS_ER"/>
    <property type="match status" value="1"/>
</dbReference>
<dbReference type="OrthoDB" id="9992527at2759"/>
<evidence type="ECO:0000256" key="1">
    <source>
        <dbReference type="ARBA" id="ARBA00008072"/>
    </source>
</evidence>
<dbReference type="AlphaFoldDB" id="A0A507BNM8"/>
<evidence type="ECO:0000313" key="5">
    <source>
        <dbReference type="Proteomes" id="UP000319257"/>
    </source>
</evidence>
<comment type="similarity">
    <text evidence="1">Belongs to the zinc-containing alcohol dehydrogenase family.</text>
</comment>
<dbReference type="Pfam" id="PF00107">
    <property type="entry name" value="ADH_zinc_N"/>
    <property type="match status" value="1"/>
</dbReference>
<sequence>MPKSPAAMTTMRAFVTDGKKSGSVRDVDRPRPRPGQVLIKVHNAALNPGDWKLVEGNVASDGAPEGLVVGFDFAGTVVQGPGWPRGQRVGGWTFGTNEGDTQRGAFAEYVTLEPSLLFPVPDNITMAQASTVSLGYATATLALYFTLGLPEPYQGGGGGQQSLLVYGASSSVGLYAVQLGRLSGQRVIAVASAKNHGLLKELGADITVDYRDEDWVARVKEATQGGLRYAFDCIGQGGSAESIAEILSPSDGAHLVALNPLDKDAICAINPHIKAESIFAGACFGEPIDFIKAFDNIGGPTPEHKKAWETYLSWLPAMLQKGDIVPNRVKEMGTLESVLEAFELSKAGKLSAEKAVFQVSM</sequence>
<dbReference type="InterPro" id="IPR020843">
    <property type="entry name" value="ER"/>
</dbReference>
<dbReference type="RefSeq" id="XP_031000071.1">
    <property type="nucleotide sequence ID" value="XM_031134497.1"/>
</dbReference>
<dbReference type="SUPFAM" id="SSF50129">
    <property type="entry name" value="GroES-like"/>
    <property type="match status" value="1"/>
</dbReference>
<dbReference type="PANTHER" id="PTHR45348">
    <property type="entry name" value="HYPOTHETICAL OXIDOREDUCTASE (EUROFUNG)"/>
    <property type="match status" value="1"/>
</dbReference>
<dbReference type="Gene3D" id="3.40.50.720">
    <property type="entry name" value="NAD(P)-binding Rossmann-like Domain"/>
    <property type="match status" value="1"/>
</dbReference>
<dbReference type="InterPro" id="IPR013149">
    <property type="entry name" value="ADH-like_C"/>
</dbReference>
<dbReference type="Proteomes" id="UP000319257">
    <property type="component" value="Unassembled WGS sequence"/>
</dbReference>
<dbReference type="InterPro" id="IPR013154">
    <property type="entry name" value="ADH-like_N"/>
</dbReference>
<dbReference type="CDD" id="cd08249">
    <property type="entry name" value="enoyl_reductase_like"/>
    <property type="match status" value="1"/>
</dbReference>